<sequence>MGLLSEGLGLGPAALEEASCLEGKVMACHYYPHCPEPERTMGIVPHTDPGVLTVLAQDEIGGLQLYQLQWSDFLSQLHEQLTHNPFHHPQLSHPSKHHHHHPLLHHHHPLLHHLIQNLMNQKAKSYKGPHHSDQHTLPHHQPKVFQLEARRGMTQFEVEALYEMMQFEVEALH</sequence>
<comment type="caution">
    <text evidence="6">The sequence shown here is derived from an EMBL/GenBank/DDBJ whole genome shotgun (WGS) entry which is preliminary data.</text>
</comment>
<evidence type="ECO:0000256" key="2">
    <source>
        <dbReference type="ARBA" id="ARBA00022723"/>
    </source>
</evidence>
<dbReference type="PANTHER" id="PTHR10209:SF888">
    <property type="entry name" value="FE2OG DIOXYGENASE DOMAIN-CONTAINING PROTEIN"/>
    <property type="match status" value="1"/>
</dbReference>
<evidence type="ECO:0000313" key="7">
    <source>
        <dbReference type="Proteomes" id="UP000823388"/>
    </source>
</evidence>
<protein>
    <recommendedName>
        <fullName evidence="5">Isopenicillin N synthase-like Fe(2+) 2OG dioxygenase domain-containing protein</fullName>
    </recommendedName>
</protein>
<dbReference type="GO" id="GO:0046872">
    <property type="term" value="F:metal ion binding"/>
    <property type="evidence" value="ECO:0007669"/>
    <property type="project" value="UniProtKB-KW"/>
</dbReference>
<name>A0A8T0SAJ9_PANVG</name>
<gene>
    <name evidence="6" type="ORF">PVAP13_5KG060687</name>
</gene>
<dbReference type="PANTHER" id="PTHR10209">
    <property type="entry name" value="OXIDOREDUCTASE, 2OG-FE II OXYGENASE FAMILY PROTEIN"/>
    <property type="match status" value="1"/>
</dbReference>
<keyword evidence="3" id="KW-0560">Oxidoreductase</keyword>
<dbReference type="EMBL" id="CM029045">
    <property type="protein sequence ID" value="KAG2595220.1"/>
    <property type="molecule type" value="Genomic_DNA"/>
</dbReference>
<dbReference type="GO" id="GO:0016491">
    <property type="term" value="F:oxidoreductase activity"/>
    <property type="evidence" value="ECO:0007669"/>
    <property type="project" value="UniProtKB-KW"/>
</dbReference>
<keyword evidence="4" id="KW-0408">Iron</keyword>
<evidence type="ECO:0000256" key="3">
    <source>
        <dbReference type="ARBA" id="ARBA00023002"/>
    </source>
</evidence>
<dbReference type="InterPro" id="IPR027443">
    <property type="entry name" value="IPNS-like_sf"/>
</dbReference>
<organism evidence="6 7">
    <name type="scientific">Panicum virgatum</name>
    <name type="common">Blackwell switchgrass</name>
    <dbReference type="NCBI Taxonomy" id="38727"/>
    <lineage>
        <taxon>Eukaryota</taxon>
        <taxon>Viridiplantae</taxon>
        <taxon>Streptophyta</taxon>
        <taxon>Embryophyta</taxon>
        <taxon>Tracheophyta</taxon>
        <taxon>Spermatophyta</taxon>
        <taxon>Magnoliopsida</taxon>
        <taxon>Liliopsida</taxon>
        <taxon>Poales</taxon>
        <taxon>Poaceae</taxon>
        <taxon>PACMAD clade</taxon>
        <taxon>Panicoideae</taxon>
        <taxon>Panicodae</taxon>
        <taxon>Paniceae</taxon>
        <taxon>Panicinae</taxon>
        <taxon>Panicum</taxon>
        <taxon>Panicum sect. Hiantes</taxon>
    </lineage>
</organism>
<proteinExistence type="inferred from homology"/>
<dbReference type="InterPro" id="IPR044861">
    <property type="entry name" value="IPNS-like_FE2OG_OXY"/>
</dbReference>
<evidence type="ECO:0000313" key="6">
    <source>
        <dbReference type="EMBL" id="KAG2595220.1"/>
    </source>
</evidence>
<dbReference type="Gene3D" id="2.60.120.330">
    <property type="entry name" value="B-lactam Antibiotic, Isopenicillin N Synthase, Chain"/>
    <property type="match status" value="1"/>
</dbReference>
<comment type="similarity">
    <text evidence="1">Belongs to the iron/ascorbate-dependent oxidoreductase family.</text>
</comment>
<reference evidence="6" key="1">
    <citation type="submission" date="2020-05" db="EMBL/GenBank/DDBJ databases">
        <title>WGS assembly of Panicum virgatum.</title>
        <authorList>
            <person name="Lovell J.T."/>
            <person name="Jenkins J."/>
            <person name="Shu S."/>
            <person name="Juenger T.E."/>
            <person name="Schmutz J."/>
        </authorList>
    </citation>
    <scope>NUCLEOTIDE SEQUENCE</scope>
    <source>
        <strain evidence="6">AP13</strain>
    </source>
</reference>
<keyword evidence="2" id="KW-0479">Metal-binding</keyword>
<feature type="domain" description="Isopenicillin N synthase-like Fe(2+) 2OG dioxygenase" evidence="5">
    <location>
        <begin position="25"/>
        <end position="67"/>
    </location>
</feature>
<keyword evidence="7" id="KW-1185">Reference proteome</keyword>
<dbReference type="Proteomes" id="UP000823388">
    <property type="component" value="Chromosome 5K"/>
</dbReference>
<evidence type="ECO:0000256" key="1">
    <source>
        <dbReference type="ARBA" id="ARBA00008056"/>
    </source>
</evidence>
<evidence type="ECO:0000256" key="4">
    <source>
        <dbReference type="ARBA" id="ARBA00023004"/>
    </source>
</evidence>
<accession>A0A8T0SAJ9</accession>
<dbReference type="AlphaFoldDB" id="A0A8T0SAJ9"/>
<dbReference type="Pfam" id="PF03171">
    <property type="entry name" value="2OG-FeII_Oxy"/>
    <property type="match status" value="1"/>
</dbReference>
<evidence type="ECO:0000259" key="5">
    <source>
        <dbReference type="Pfam" id="PF03171"/>
    </source>
</evidence>
<dbReference type="SUPFAM" id="SSF51197">
    <property type="entry name" value="Clavaminate synthase-like"/>
    <property type="match status" value="1"/>
</dbReference>